<evidence type="ECO:0000313" key="9">
    <source>
        <dbReference type="EMBL" id="ASY12533.1"/>
    </source>
</evidence>
<proteinExistence type="predicted"/>
<keyword evidence="4 6" id="KW-1133">Transmembrane helix</keyword>
<name>A0AAC9YUC4_9ACTN</name>
<dbReference type="AlphaFoldDB" id="A0AAC9YUC4"/>
<dbReference type="Proteomes" id="UP000217216">
    <property type="component" value="Chromosome"/>
</dbReference>
<keyword evidence="10" id="KW-1185">Reference proteome</keyword>
<evidence type="ECO:0000256" key="3">
    <source>
        <dbReference type="ARBA" id="ARBA00022692"/>
    </source>
</evidence>
<dbReference type="KEGG" id="plak:A1s21155_06260"/>
<gene>
    <name evidence="9" type="ORF">A1s21155_06260</name>
</gene>
<evidence type="ECO:0000256" key="6">
    <source>
        <dbReference type="SAM" id="Phobius"/>
    </source>
</evidence>
<keyword evidence="5 6" id="KW-0472">Membrane</keyword>
<dbReference type="EMBL" id="CP016770">
    <property type="protein sequence ID" value="ASY12533.1"/>
    <property type="molecule type" value="Genomic_DNA"/>
</dbReference>
<reference evidence="9 10" key="1">
    <citation type="submission" date="2016-07" db="EMBL/GenBank/DDBJ databases">
        <title>High microdiversification within the ubiquitous acI lineage of Actinobacteria.</title>
        <authorList>
            <person name="Neuenschwander S.M."/>
            <person name="Salcher M."/>
            <person name="Ghai R."/>
            <person name="Pernthaler J."/>
        </authorList>
    </citation>
    <scope>NUCLEOTIDE SEQUENCE [LARGE SCALE GENOMIC DNA]</scope>
    <source>
        <strain evidence="9">MMS-21-155</strain>
    </source>
</reference>
<dbReference type="Pfam" id="PF13190">
    <property type="entry name" value="PDGLE"/>
    <property type="match status" value="1"/>
</dbReference>
<feature type="transmembrane region" description="Helical" evidence="6">
    <location>
        <begin position="72"/>
        <end position="93"/>
    </location>
</feature>
<evidence type="ECO:0000313" key="10">
    <source>
        <dbReference type="Proteomes" id="UP000217216"/>
    </source>
</evidence>
<dbReference type="InterPro" id="IPR025937">
    <property type="entry name" value="PDGLE_dom"/>
</dbReference>
<feature type="signal peptide" evidence="7">
    <location>
        <begin position="1"/>
        <end position="28"/>
    </location>
</feature>
<evidence type="ECO:0000256" key="5">
    <source>
        <dbReference type="ARBA" id="ARBA00023136"/>
    </source>
</evidence>
<evidence type="ECO:0000256" key="2">
    <source>
        <dbReference type="ARBA" id="ARBA00022475"/>
    </source>
</evidence>
<keyword evidence="7" id="KW-0732">Signal</keyword>
<dbReference type="RefSeq" id="WP_095696471.1">
    <property type="nucleotide sequence ID" value="NZ_CP016770.1"/>
</dbReference>
<feature type="domain" description="PDGLE" evidence="8">
    <location>
        <begin position="6"/>
        <end position="95"/>
    </location>
</feature>
<accession>A0AAC9YUC4</accession>
<evidence type="ECO:0000256" key="4">
    <source>
        <dbReference type="ARBA" id="ARBA00022989"/>
    </source>
</evidence>
<feature type="chain" id="PRO_5042220249" evidence="7">
    <location>
        <begin position="29"/>
        <end position="101"/>
    </location>
</feature>
<dbReference type="GO" id="GO:0005886">
    <property type="term" value="C:plasma membrane"/>
    <property type="evidence" value="ECO:0007669"/>
    <property type="project" value="UniProtKB-SubCell"/>
</dbReference>
<keyword evidence="3 6" id="KW-0812">Transmembrane</keyword>
<keyword evidence="2" id="KW-1003">Cell membrane</keyword>
<comment type="subcellular location">
    <subcellularLocation>
        <location evidence="1">Cell membrane</location>
    </subcellularLocation>
</comment>
<dbReference type="GeneID" id="300657768"/>
<organism evidence="9 10">
    <name type="scientific">Candidatus Planktophila dulcis</name>
    <dbReference type="NCBI Taxonomy" id="1884914"/>
    <lineage>
        <taxon>Bacteria</taxon>
        <taxon>Bacillati</taxon>
        <taxon>Actinomycetota</taxon>
        <taxon>Actinomycetes</taxon>
        <taxon>Candidatus Nanopelagicales</taxon>
        <taxon>Candidatus Nanopelagicaceae</taxon>
        <taxon>Candidatus Planktophila</taxon>
    </lineage>
</organism>
<evidence type="ECO:0000256" key="7">
    <source>
        <dbReference type="SAM" id="SignalP"/>
    </source>
</evidence>
<evidence type="ECO:0000256" key="1">
    <source>
        <dbReference type="ARBA" id="ARBA00004236"/>
    </source>
</evidence>
<protein>
    <submittedName>
        <fullName evidence="9">Cobalt/nickel transport protein</fullName>
    </submittedName>
</protein>
<evidence type="ECO:0000259" key="8">
    <source>
        <dbReference type="Pfam" id="PF13190"/>
    </source>
</evidence>
<sequence length="101" mass="10468">MKKQNKFIIAGFALSLLLAGVVSNYASSSPDGLEKVAEDIGFLDKAKEHMNSDGLLADYGVKGVKNERLSTGAAGVIGVLATAGVSSGLFLILRRKNGASK</sequence>